<gene>
    <name evidence="1" type="ORF">HA254_03575</name>
</gene>
<dbReference type="Proteomes" id="UP000565078">
    <property type="component" value="Unassembled WGS sequence"/>
</dbReference>
<organism evidence="1 2">
    <name type="scientific">Candidatus Iainarchaeum sp</name>
    <dbReference type="NCBI Taxonomy" id="3101447"/>
    <lineage>
        <taxon>Archaea</taxon>
        <taxon>Candidatus Iainarchaeota</taxon>
        <taxon>Candidatus Iainarchaeia</taxon>
        <taxon>Candidatus Iainarchaeales</taxon>
        <taxon>Candidatus Iainarchaeaceae</taxon>
        <taxon>Candidatus Iainarchaeum</taxon>
    </lineage>
</organism>
<name>A0A7J4IZP0_9ARCH</name>
<dbReference type="AlphaFoldDB" id="A0A7J4IZP0"/>
<comment type="caution">
    <text evidence="1">The sequence shown here is derived from an EMBL/GenBank/DDBJ whole genome shotgun (WGS) entry which is preliminary data.</text>
</comment>
<dbReference type="EMBL" id="DUGC01000056">
    <property type="protein sequence ID" value="HIH09729.1"/>
    <property type="molecule type" value="Genomic_DNA"/>
</dbReference>
<proteinExistence type="predicted"/>
<accession>A0A7J4IZP0</accession>
<evidence type="ECO:0000313" key="1">
    <source>
        <dbReference type="EMBL" id="HIH09729.1"/>
    </source>
</evidence>
<protein>
    <submittedName>
        <fullName evidence="1">Uncharacterized protein</fullName>
    </submittedName>
</protein>
<sequence length="277" mass="32044">MERHFNPIPIPGLLGFRRNNRVKRGRVKESVVRPFFEGIDAPLDPFALELLKRVLRFKQSRAKRKNPAIQDFTKTEWRGITKGFKWLVQRAEPKMGPWEIEEVVGKNLQRARKITFKDIQDFLKQTPRLDATARENLFGRVSMLLTTLSPQRNGRIGSLTGTLAYAYPHETIFSPMKPELMEETAVHELAHKRYNFNETLAQAAGAAYSYSKGTLKRGKIELTLDRKDDQRQGYLEGLKILSDSVNEARKNGGNWETIFWGKVKALARKKEYQLWVK</sequence>
<reference evidence="2" key="1">
    <citation type="journal article" date="2020" name="bioRxiv">
        <title>A rank-normalized archaeal taxonomy based on genome phylogeny resolves widespread incomplete and uneven classifications.</title>
        <authorList>
            <person name="Rinke C."/>
            <person name="Chuvochina M."/>
            <person name="Mussig A.J."/>
            <person name="Chaumeil P.-A."/>
            <person name="Waite D.W."/>
            <person name="Whitman W.B."/>
            <person name="Parks D.H."/>
            <person name="Hugenholtz P."/>
        </authorList>
    </citation>
    <scope>NUCLEOTIDE SEQUENCE [LARGE SCALE GENOMIC DNA]</scope>
</reference>
<evidence type="ECO:0000313" key="2">
    <source>
        <dbReference type="Proteomes" id="UP000565078"/>
    </source>
</evidence>